<proteinExistence type="predicted"/>
<evidence type="ECO:0000313" key="5">
    <source>
        <dbReference type="EMBL" id="SMP43767.1"/>
    </source>
</evidence>
<dbReference type="InterPro" id="IPR017850">
    <property type="entry name" value="Alkaline_phosphatase_core_sf"/>
</dbReference>
<evidence type="ECO:0000313" key="6">
    <source>
        <dbReference type="Proteomes" id="UP001158067"/>
    </source>
</evidence>
<sequence>MRLLLKTTTLFLLWAACGNVVHAERPNLIFILTDDQRYDTLGCTGNEFIKTPNLDQLAAEGTLFANASVTSAICTPSRACYFLGQYERKHGVNFNSGTAMSRDAWAKSYPMVLREAGYFTGYVGKNHVPIGEQGYDTDIIDKSFDYWYAGHGHLTFYPKRRHEIFKAAVADTQTEIVSEGAVSFLSGEGGFIEGADAFLKNRPAGKPFCLSIACNLPHGSSTRTMEMLDSDPELYRTTYRDRMDQIGFPKTYVAKDQILTPKLPTDVLFDQYRQVNYDFVETPDQMKEQLVRKAQAITGLDLMVGQIRETLQREGLADNTVIVFSSDHGLMNGEFGLGGKALNYEPCLRIPMIIADPRLEESQRGRRTMALVESVDIAPTLLELAGVEVPSEMQGISLRPLIEGEVTKVRDSSFAENLWSTYFGNPRIESVRTNDWKYIRYFENDRTQFAPVTQKTLYQLLPSQVTSYADWLTSSIKGEQPVYEELFYLASDPSESVNLVNRPLYADKLNELRAECQRLVRFAKGDVNEPPATVVVPNIKEGKSKK</sequence>
<dbReference type="PROSITE" id="PS51257">
    <property type="entry name" value="PROKAR_LIPOPROTEIN"/>
    <property type="match status" value="1"/>
</dbReference>
<dbReference type="EMBL" id="FXUG01000001">
    <property type="protein sequence ID" value="SMP43767.1"/>
    <property type="molecule type" value="Genomic_DNA"/>
</dbReference>
<name>A0ABY1PSR9_9BACT</name>
<feature type="signal peptide" evidence="3">
    <location>
        <begin position="1"/>
        <end position="23"/>
    </location>
</feature>
<comment type="caution">
    <text evidence="5">The sequence shown here is derived from an EMBL/GenBank/DDBJ whole genome shotgun (WGS) entry which is preliminary data.</text>
</comment>
<keyword evidence="3" id="KW-0732">Signal</keyword>
<reference evidence="5 6" key="1">
    <citation type="submission" date="2017-05" db="EMBL/GenBank/DDBJ databases">
        <authorList>
            <person name="Varghese N."/>
            <person name="Submissions S."/>
        </authorList>
    </citation>
    <scope>NUCLEOTIDE SEQUENCE [LARGE SCALE GENOMIC DNA]</scope>
    <source>
        <strain evidence="5 6">DSM 25457</strain>
    </source>
</reference>
<keyword evidence="1" id="KW-0479">Metal-binding</keyword>
<evidence type="ECO:0000259" key="4">
    <source>
        <dbReference type="Pfam" id="PF00884"/>
    </source>
</evidence>
<evidence type="ECO:0000256" key="2">
    <source>
        <dbReference type="ARBA" id="ARBA00022801"/>
    </source>
</evidence>
<accession>A0ABY1PSR9</accession>
<dbReference type="Pfam" id="PF00884">
    <property type="entry name" value="Sulfatase"/>
    <property type="match status" value="1"/>
</dbReference>
<dbReference type="Gene3D" id="3.40.720.10">
    <property type="entry name" value="Alkaline Phosphatase, subunit A"/>
    <property type="match status" value="1"/>
</dbReference>
<dbReference type="SUPFAM" id="SSF53649">
    <property type="entry name" value="Alkaline phosphatase-like"/>
    <property type="match status" value="1"/>
</dbReference>
<dbReference type="Proteomes" id="UP001158067">
    <property type="component" value="Unassembled WGS sequence"/>
</dbReference>
<evidence type="ECO:0000256" key="1">
    <source>
        <dbReference type="ARBA" id="ARBA00022723"/>
    </source>
</evidence>
<keyword evidence="2" id="KW-0378">Hydrolase</keyword>
<dbReference type="InterPro" id="IPR000917">
    <property type="entry name" value="Sulfatase_N"/>
</dbReference>
<dbReference type="RefSeq" id="WP_283431146.1">
    <property type="nucleotide sequence ID" value="NZ_FXUG01000001.1"/>
</dbReference>
<gene>
    <name evidence="5" type="ORF">SAMN06265222_101996</name>
</gene>
<protein>
    <submittedName>
        <fullName evidence="5">Arylsulfatase A</fullName>
    </submittedName>
</protein>
<feature type="chain" id="PRO_5046445907" evidence="3">
    <location>
        <begin position="24"/>
        <end position="546"/>
    </location>
</feature>
<organism evidence="5 6">
    <name type="scientific">Neorhodopirellula lusitana</name>
    <dbReference type="NCBI Taxonomy" id="445327"/>
    <lineage>
        <taxon>Bacteria</taxon>
        <taxon>Pseudomonadati</taxon>
        <taxon>Planctomycetota</taxon>
        <taxon>Planctomycetia</taxon>
        <taxon>Pirellulales</taxon>
        <taxon>Pirellulaceae</taxon>
        <taxon>Neorhodopirellula</taxon>
    </lineage>
</organism>
<feature type="domain" description="Sulfatase N-terminal" evidence="4">
    <location>
        <begin position="26"/>
        <end position="387"/>
    </location>
</feature>
<keyword evidence="6" id="KW-1185">Reference proteome</keyword>
<dbReference type="PANTHER" id="PTHR45953">
    <property type="entry name" value="IDURONATE 2-SULFATASE"/>
    <property type="match status" value="1"/>
</dbReference>
<dbReference type="PANTHER" id="PTHR45953:SF1">
    <property type="entry name" value="IDURONATE 2-SULFATASE"/>
    <property type="match status" value="1"/>
</dbReference>
<evidence type="ECO:0000256" key="3">
    <source>
        <dbReference type="SAM" id="SignalP"/>
    </source>
</evidence>